<gene>
    <name evidence="3" type="ORF">EV194_11158</name>
</gene>
<dbReference type="Gene3D" id="3.10.129.10">
    <property type="entry name" value="Hotdog Thioesterase"/>
    <property type="match status" value="1"/>
</dbReference>
<sequence length="134" mass="15627">MLINKTEIRVRYGETDQMGIVNNAVYPSWFEIGRSELFREIGLPYSKMEEEGIMLPLSELQVKYKHPARYEEMLTITTSLEEMPLVRTTFKYIIHNSLGELVAEGSTTHAFLDATTRRPGRIPEKLKERLEKMF</sequence>
<evidence type="ECO:0000256" key="1">
    <source>
        <dbReference type="ARBA" id="ARBA00005953"/>
    </source>
</evidence>
<dbReference type="PANTHER" id="PTHR31793">
    <property type="entry name" value="4-HYDROXYBENZOYL-COA THIOESTERASE FAMILY MEMBER"/>
    <property type="match status" value="1"/>
</dbReference>
<name>A0A4R2GGP0_9BACT</name>
<dbReference type="OrthoDB" id="9800856at2"/>
<evidence type="ECO:0000313" key="3">
    <source>
        <dbReference type="EMBL" id="TCO06942.1"/>
    </source>
</evidence>
<comment type="caution">
    <text evidence="3">The sequence shown here is derived from an EMBL/GenBank/DDBJ whole genome shotgun (WGS) entry which is preliminary data.</text>
</comment>
<dbReference type="EMBL" id="SLWK01000011">
    <property type="protein sequence ID" value="TCO06942.1"/>
    <property type="molecule type" value="Genomic_DNA"/>
</dbReference>
<evidence type="ECO:0000256" key="2">
    <source>
        <dbReference type="ARBA" id="ARBA00022801"/>
    </source>
</evidence>
<accession>A0A4R2GGP0</accession>
<dbReference type="GO" id="GO:0047617">
    <property type="term" value="F:fatty acyl-CoA hydrolase activity"/>
    <property type="evidence" value="ECO:0007669"/>
    <property type="project" value="TreeGrafter"/>
</dbReference>
<dbReference type="Pfam" id="PF13279">
    <property type="entry name" value="4HBT_2"/>
    <property type="match status" value="1"/>
</dbReference>
<dbReference type="InterPro" id="IPR050563">
    <property type="entry name" value="4-hydroxybenzoyl-CoA_TE"/>
</dbReference>
<dbReference type="RefSeq" id="WP_132434532.1">
    <property type="nucleotide sequence ID" value="NZ_SLWK01000011.1"/>
</dbReference>
<proteinExistence type="inferred from homology"/>
<dbReference type="NCBIfam" id="TIGR00051">
    <property type="entry name" value="YbgC/FadM family acyl-CoA thioesterase"/>
    <property type="match status" value="1"/>
</dbReference>
<dbReference type="AlphaFoldDB" id="A0A4R2GGP0"/>
<dbReference type="InterPro" id="IPR029069">
    <property type="entry name" value="HotDog_dom_sf"/>
</dbReference>
<comment type="similarity">
    <text evidence="1">Belongs to the 4-hydroxybenzoyl-CoA thioesterase family.</text>
</comment>
<dbReference type="SUPFAM" id="SSF54637">
    <property type="entry name" value="Thioesterase/thiol ester dehydrase-isomerase"/>
    <property type="match status" value="1"/>
</dbReference>
<protein>
    <submittedName>
        <fullName evidence="3">Acyl-CoA thioester hydrolase</fullName>
    </submittedName>
</protein>
<dbReference type="CDD" id="cd00586">
    <property type="entry name" value="4HBT"/>
    <property type="match status" value="1"/>
</dbReference>
<organism evidence="3 4">
    <name type="scientific">Natronoflexus pectinivorans</name>
    <dbReference type="NCBI Taxonomy" id="682526"/>
    <lineage>
        <taxon>Bacteria</taxon>
        <taxon>Pseudomonadati</taxon>
        <taxon>Bacteroidota</taxon>
        <taxon>Bacteroidia</taxon>
        <taxon>Marinilabiliales</taxon>
        <taxon>Marinilabiliaceae</taxon>
        <taxon>Natronoflexus</taxon>
    </lineage>
</organism>
<reference evidence="3 4" key="1">
    <citation type="submission" date="2019-03" db="EMBL/GenBank/DDBJ databases">
        <title>Genomic Encyclopedia of Type Strains, Phase IV (KMG-IV): sequencing the most valuable type-strain genomes for metagenomic binning, comparative biology and taxonomic classification.</title>
        <authorList>
            <person name="Goeker M."/>
        </authorList>
    </citation>
    <scope>NUCLEOTIDE SEQUENCE [LARGE SCALE GENOMIC DNA]</scope>
    <source>
        <strain evidence="3 4">DSM 24179</strain>
    </source>
</reference>
<dbReference type="PANTHER" id="PTHR31793:SF27">
    <property type="entry name" value="NOVEL THIOESTERASE SUPERFAMILY DOMAIN AND SAPOSIN A-TYPE DOMAIN CONTAINING PROTEIN (0610012H03RIK)"/>
    <property type="match status" value="1"/>
</dbReference>
<dbReference type="PIRSF" id="PIRSF003230">
    <property type="entry name" value="YbgC"/>
    <property type="match status" value="1"/>
</dbReference>
<keyword evidence="4" id="KW-1185">Reference proteome</keyword>
<keyword evidence="2 3" id="KW-0378">Hydrolase</keyword>
<dbReference type="InterPro" id="IPR006684">
    <property type="entry name" value="YbgC/YbaW"/>
</dbReference>
<evidence type="ECO:0000313" key="4">
    <source>
        <dbReference type="Proteomes" id="UP000295221"/>
    </source>
</evidence>
<dbReference type="Proteomes" id="UP000295221">
    <property type="component" value="Unassembled WGS sequence"/>
</dbReference>